<evidence type="ECO:0000313" key="1">
    <source>
        <dbReference type="EMBL" id="OLN82001.1"/>
    </source>
</evidence>
<comment type="caution">
    <text evidence="1">The sequence shown here is derived from an EMBL/GenBank/DDBJ whole genome shotgun (WGS) entry which is preliminary data.</text>
</comment>
<protein>
    <submittedName>
        <fullName evidence="1">Uncharacterized protein</fullName>
    </submittedName>
</protein>
<keyword evidence="2" id="KW-1185">Reference proteome</keyword>
<dbReference type="EMBL" id="MPGH01000236">
    <property type="protein sequence ID" value="OLN82001.1"/>
    <property type="molecule type" value="Genomic_DNA"/>
</dbReference>
<organism evidence="1 2">
    <name type="scientific">Colletotrichum chlorophyti</name>
    <dbReference type="NCBI Taxonomy" id="708187"/>
    <lineage>
        <taxon>Eukaryota</taxon>
        <taxon>Fungi</taxon>
        <taxon>Dikarya</taxon>
        <taxon>Ascomycota</taxon>
        <taxon>Pezizomycotina</taxon>
        <taxon>Sordariomycetes</taxon>
        <taxon>Hypocreomycetidae</taxon>
        <taxon>Glomerellales</taxon>
        <taxon>Glomerellaceae</taxon>
        <taxon>Colletotrichum</taxon>
    </lineage>
</organism>
<sequence length="50" mass="5934">MLPCRLMDQRSLDSLRLHTGHYTCFVHYTQVLGLEQAFHNGSFWSTYTRD</sequence>
<accession>A0A1Q8RCE8</accession>
<reference evidence="1 2" key="1">
    <citation type="submission" date="2016-11" db="EMBL/GenBank/DDBJ databases">
        <title>Draft Genome Assembly of Colletotrichum chlorophyti a pathogen of herbaceous plants.</title>
        <authorList>
            <person name="Gan P."/>
            <person name="Narusaka M."/>
            <person name="Tsushima A."/>
            <person name="Narusaka Y."/>
            <person name="Takano Y."/>
            <person name="Shirasu K."/>
        </authorList>
    </citation>
    <scope>NUCLEOTIDE SEQUENCE [LARGE SCALE GENOMIC DNA]</scope>
    <source>
        <strain evidence="1 2">NTL11</strain>
    </source>
</reference>
<proteinExistence type="predicted"/>
<evidence type="ECO:0000313" key="2">
    <source>
        <dbReference type="Proteomes" id="UP000186583"/>
    </source>
</evidence>
<dbReference type="Proteomes" id="UP000186583">
    <property type="component" value="Unassembled WGS sequence"/>
</dbReference>
<name>A0A1Q8RCE8_9PEZI</name>
<dbReference type="AlphaFoldDB" id="A0A1Q8RCE8"/>
<gene>
    <name evidence="1" type="ORF">CCHL11_09274</name>
</gene>